<evidence type="ECO:0008006" key="3">
    <source>
        <dbReference type="Google" id="ProtNLM"/>
    </source>
</evidence>
<dbReference type="EMBL" id="CP014323">
    <property type="protein sequence ID" value="AMJ99168.1"/>
    <property type="molecule type" value="Genomic_DNA"/>
</dbReference>
<gene>
    <name evidence="1" type="ORF">AVL55_13990</name>
</gene>
<name>A0A126Q400_ALTMA</name>
<evidence type="ECO:0000313" key="1">
    <source>
        <dbReference type="EMBL" id="AMJ99168.1"/>
    </source>
</evidence>
<reference evidence="1 2" key="1">
    <citation type="submission" date="2015-12" db="EMBL/GenBank/DDBJ databases">
        <authorList>
            <person name="Shamseldin A."/>
            <person name="Moawad H."/>
            <person name="Abd El-Rahim W.M."/>
            <person name="Sadowsky M.J."/>
        </authorList>
    </citation>
    <scope>NUCLEOTIDE SEQUENCE [LARGE SCALE GENOMIC DNA]</scope>
    <source>
        <strain evidence="1 2">D7</strain>
    </source>
</reference>
<accession>A0A126Q400</accession>
<dbReference type="InterPro" id="IPR039498">
    <property type="entry name" value="NTP_transf_5"/>
</dbReference>
<proteinExistence type="predicted"/>
<dbReference type="AlphaFoldDB" id="A0A126Q400"/>
<dbReference type="RefSeq" id="WP_061095531.1">
    <property type="nucleotide sequence ID" value="NZ_CP014323.1"/>
</dbReference>
<organism evidence="1 2">
    <name type="scientific">Alteromonas macleodii</name>
    <name type="common">Pseudoalteromonas macleodii</name>
    <dbReference type="NCBI Taxonomy" id="28108"/>
    <lineage>
        <taxon>Bacteria</taxon>
        <taxon>Pseudomonadati</taxon>
        <taxon>Pseudomonadota</taxon>
        <taxon>Gammaproteobacteria</taxon>
        <taxon>Alteromonadales</taxon>
        <taxon>Alteromonadaceae</taxon>
        <taxon>Alteromonas/Salinimonas group</taxon>
        <taxon>Alteromonas</taxon>
    </lineage>
</organism>
<sequence>MSRCVQAILTSILTGSHVNSLSTSEWRDLILVARANSLLPRVASILLSDSDNDFHIPPTAHAHLVASIRHETLFHNQVLHEVKLVNSKVSRALTRNLIVLKGAGYVIAGSKAAKGRIFSDIDLLLLKDDIPKVERALHLFGFVSDTDSEYDQKYYREWAHEIPPLRHLQRGTVLDVHHNIVPLVSGRAPDIEIFLKSTVKTEYGVEVLRPAAMFLHSAIHLFFSEEFTNGYRDLSDLSLLLDEIIDDDDEISYLFFLAENTGFENEIFLALRYLDRIFGRTIPQDITKNFKQVPPSKIRLVVMDFIFGKVLAANHRLVDVKFRGLAQWLAFVRGHLLKMPFNILVKHTASKLWRGIVKSVTGDVENRHHVQRKDIKD</sequence>
<dbReference type="Pfam" id="PF14907">
    <property type="entry name" value="NTP_transf_5"/>
    <property type="match status" value="1"/>
</dbReference>
<dbReference type="Proteomes" id="UP000063991">
    <property type="component" value="Chromosome"/>
</dbReference>
<evidence type="ECO:0000313" key="2">
    <source>
        <dbReference type="Proteomes" id="UP000063991"/>
    </source>
</evidence>
<dbReference type="OrthoDB" id="5497963at2"/>
<protein>
    <recommendedName>
        <fullName evidence="3">Nucleotidyltransferase family protein</fullName>
    </recommendedName>
</protein>